<dbReference type="Gramene" id="CDY31829">
    <property type="protein sequence ID" value="CDY31829"/>
    <property type="gene ID" value="GSBRNA2T00050523001"/>
</dbReference>
<keyword evidence="2" id="KW-1185">Reference proteome</keyword>
<sequence>MSCIRYGEGGKGMADGGCSVSSIEVGMFVAVEMSYWLGFRLVYFGT</sequence>
<proteinExistence type="predicted"/>
<dbReference type="EMBL" id="LK032280">
    <property type="protein sequence ID" value="CDY31829.1"/>
    <property type="molecule type" value="Genomic_DNA"/>
</dbReference>
<organism evidence="1 2">
    <name type="scientific">Brassica napus</name>
    <name type="common">Rape</name>
    <dbReference type="NCBI Taxonomy" id="3708"/>
    <lineage>
        <taxon>Eukaryota</taxon>
        <taxon>Viridiplantae</taxon>
        <taxon>Streptophyta</taxon>
        <taxon>Embryophyta</taxon>
        <taxon>Tracheophyta</taxon>
        <taxon>Spermatophyta</taxon>
        <taxon>Magnoliopsida</taxon>
        <taxon>eudicotyledons</taxon>
        <taxon>Gunneridae</taxon>
        <taxon>Pentapetalae</taxon>
        <taxon>rosids</taxon>
        <taxon>malvids</taxon>
        <taxon>Brassicales</taxon>
        <taxon>Brassicaceae</taxon>
        <taxon>Brassiceae</taxon>
        <taxon>Brassica</taxon>
    </lineage>
</organism>
<evidence type="ECO:0000313" key="1">
    <source>
        <dbReference type="EMBL" id="CDY31829.1"/>
    </source>
</evidence>
<dbReference type="AlphaFoldDB" id="A0A078H336"/>
<evidence type="ECO:0000313" key="2">
    <source>
        <dbReference type="Proteomes" id="UP000028999"/>
    </source>
</evidence>
<dbReference type="Proteomes" id="UP000028999">
    <property type="component" value="Unassembled WGS sequence"/>
</dbReference>
<accession>A0A078H336</accession>
<reference evidence="1 2" key="1">
    <citation type="journal article" date="2014" name="Science">
        <title>Plant genetics. Early allopolyploid evolution in the post-Neolithic Brassica napus oilseed genome.</title>
        <authorList>
            <person name="Chalhoub B."/>
            <person name="Denoeud F."/>
            <person name="Liu S."/>
            <person name="Parkin I.A."/>
            <person name="Tang H."/>
            <person name="Wang X."/>
            <person name="Chiquet J."/>
            <person name="Belcram H."/>
            <person name="Tong C."/>
            <person name="Samans B."/>
            <person name="Correa M."/>
            <person name="Da Silva C."/>
            <person name="Just J."/>
            <person name="Falentin C."/>
            <person name="Koh C.S."/>
            <person name="Le Clainche I."/>
            <person name="Bernard M."/>
            <person name="Bento P."/>
            <person name="Noel B."/>
            <person name="Labadie K."/>
            <person name="Alberti A."/>
            <person name="Charles M."/>
            <person name="Arnaud D."/>
            <person name="Guo H."/>
            <person name="Daviaud C."/>
            <person name="Alamery S."/>
            <person name="Jabbari K."/>
            <person name="Zhao M."/>
            <person name="Edger P.P."/>
            <person name="Chelaifa H."/>
            <person name="Tack D."/>
            <person name="Lassalle G."/>
            <person name="Mestiri I."/>
            <person name="Schnel N."/>
            <person name="Le Paslier M.C."/>
            <person name="Fan G."/>
            <person name="Renault V."/>
            <person name="Bayer P.E."/>
            <person name="Golicz A.A."/>
            <person name="Manoli S."/>
            <person name="Lee T.H."/>
            <person name="Thi V.H."/>
            <person name="Chalabi S."/>
            <person name="Hu Q."/>
            <person name="Fan C."/>
            <person name="Tollenaere R."/>
            <person name="Lu Y."/>
            <person name="Battail C."/>
            <person name="Shen J."/>
            <person name="Sidebottom C.H."/>
            <person name="Wang X."/>
            <person name="Canaguier A."/>
            <person name="Chauveau A."/>
            <person name="Berard A."/>
            <person name="Deniot G."/>
            <person name="Guan M."/>
            <person name="Liu Z."/>
            <person name="Sun F."/>
            <person name="Lim Y.P."/>
            <person name="Lyons E."/>
            <person name="Town C.D."/>
            <person name="Bancroft I."/>
            <person name="Wang X."/>
            <person name="Meng J."/>
            <person name="Ma J."/>
            <person name="Pires J.C."/>
            <person name="King G.J."/>
            <person name="Brunel D."/>
            <person name="Delourme R."/>
            <person name="Renard M."/>
            <person name="Aury J.M."/>
            <person name="Adams K.L."/>
            <person name="Batley J."/>
            <person name="Snowdon R.J."/>
            <person name="Tost J."/>
            <person name="Edwards D."/>
            <person name="Zhou Y."/>
            <person name="Hua W."/>
            <person name="Sharpe A.G."/>
            <person name="Paterson A.H."/>
            <person name="Guan C."/>
            <person name="Wincker P."/>
        </authorList>
    </citation>
    <scope>NUCLEOTIDE SEQUENCE [LARGE SCALE GENOMIC DNA]</scope>
    <source>
        <strain evidence="2">cv. Darmor-bzh</strain>
    </source>
</reference>
<protein>
    <submittedName>
        <fullName evidence="1">BnaC09g13200D protein</fullName>
    </submittedName>
</protein>
<name>A0A078H336_BRANA</name>
<gene>
    <name evidence="1" type="primary">BnaC09g13200D</name>
    <name evidence="1" type="ORF">GSBRNA2T00050523001</name>
</gene>
<dbReference type="PaxDb" id="3708-A0A078H336"/>